<feature type="domain" description="Glucose-6-phosphate dehydrogenase assembly protein OpcA C-terminal" evidence="3">
    <location>
        <begin position="167"/>
        <end position="297"/>
    </location>
</feature>
<dbReference type="PANTHER" id="PTHR38658">
    <property type="entry name" value="OXPP CYCLE PROTEIN OPCA-RELATED"/>
    <property type="match status" value="1"/>
</dbReference>
<reference evidence="5" key="1">
    <citation type="journal article" date="2019" name="Int. J. Syst. Evol. Microbiol.">
        <title>The Global Catalogue of Microorganisms (GCM) 10K type strain sequencing project: providing services to taxonomists for standard genome sequencing and annotation.</title>
        <authorList>
            <consortium name="The Broad Institute Genomics Platform"/>
            <consortium name="The Broad Institute Genome Sequencing Center for Infectious Disease"/>
            <person name="Wu L."/>
            <person name="Ma J."/>
        </authorList>
    </citation>
    <scope>NUCLEOTIDE SEQUENCE [LARGE SCALE GENOMIC DNA]</scope>
    <source>
        <strain evidence="5">CCUG 56698</strain>
    </source>
</reference>
<dbReference type="InterPro" id="IPR004555">
    <property type="entry name" value="G6PDH_assembly_OpcA"/>
</dbReference>
<gene>
    <name evidence="4" type="ORF">ACFQWG_04420</name>
</gene>
<comment type="caution">
    <text evidence="4">The sequence shown here is derived from an EMBL/GenBank/DDBJ whole genome shotgun (WGS) entry which is preliminary data.</text>
</comment>
<feature type="region of interest" description="Disordered" evidence="1">
    <location>
        <begin position="310"/>
        <end position="332"/>
    </location>
</feature>
<sequence>MIITLKDTTASQVASRLNELRESRGSGALGRVLTLIVVVSDMIDVDRAIEISDAASREHPCRVIAVVESGQVPAPARLNAQIRVGGDAGASEVIILEPRGEAGTDLDTLVMPLLLSDTPVVTYWPNQPPENPSEHPLGRIAVRRITDSRNTDCPVRTLVHLSRVYAPGDTDLAWASVTQWRAVLSTIIEQFREAPASVLVTGNATHPSSFLVAAWLGRALHVPTRRETEREAITITGVHFTFEDGTDVALSRRAGSSVAHVTRSGLEPAEVNLARRSVQDCLMEELRRLDPDEFYGRLLQEDIPRLGRQSGFCGPSEPEVPGVQIAGEGGAA</sequence>
<evidence type="ECO:0000259" key="3">
    <source>
        <dbReference type="Pfam" id="PF20171"/>
    </source>
</evidence>
<evidence type="ECO:0000259" key="2">
    <source>
        <dbReference type="Pfam" id="PF10128"/>
    </source>
</evidence>
<evidence type="ECO:0000313" key="4">
    <source>
        <dbReference type="EMBL" id="MFC7580462.1"/>
    </source>
</evidence>
<organism evidence="4 5">
    <name type="scientific">Schaalia naturae</name>
    <dbReference type="NCBI Taxonomy" id="635203"/>
    <lineage>
        <taxon>Bacteria</taxon>
        <taxon>Bacillati</taxon>
        <taxon>Actinomycetota</taxon>
        <taxon>Actinomycetes</taxon>
        <taxon>Actinomycetales</taxon>
        <taxon>Actinomycetaceae</taxon>
        <taxon>Schaalia</taxon>
    </lineage>
</organism>
<evidence type="ECO:0000256" key="1">
    <source>
        <dbReference type="SAM" id="MobiDB-lite"/>
    </source>
</evidence>
<dbReference type="PANTHER" id="PTHR38658:SF1">
    <property type="entry name" value="OXPP CYCLE PROTEIN OPCA-RELATED"/>
    <property type="match status" value="1"/>
</dbReference>
<dbReference type="RefSeq" id="WP_380972490.1">
    <property type="nucleotide sequence ID" value="NZ_JBHTEF010000001.1"/>
</dbReference>
<dbReference type="EMBL" id="JBHTEF010000001">
    <property type="protein sequence ID" value="MFC7580462.1"/>
    <property type="molecule type" value="Genomic_DNA"/>
</dbReference>
<dbReference type="InterPro" id="IPR046802">
    <property type="entry name" value="OpcA_G6PD_C"/>
</dbReference>
<feature type="domain" description="Glucose-6-phosphate dehydrogenase assembly protein OpcA N-terminal" evidence="2">
    <location>
        <begin position="53"/>
        <end position="162"/>
    </location>
</feature>
<dbReference type="InterPro" id="IPR046801">
    <property type="entry name" value="OpcA_G6PD_N"/>
</dbReference>
<dbReference type="Pfam" id="PF10128">
    <property type="entry name" value="OpcA_G6PD_assem"/>
    <property type="match status" value="1"/>
</dbReference>
<keyword evidence="5" id="KW-1185">Reference proteome</keyword>
<proteinExistence type="predicted"/>
<name>A0ABW2SK55_9ACTO</name>
<protein>
    <submittedName>
        <fullName evidence="4">Glucose-6-phosphate dehydrogenase assembly protein OpcA</fullName>
    </submittedName>
</protein>
<evidence type="ECO:0000313" key="5">
    <source>
        <dbReference type="Proteomes" id="UP001596527"/>
    </source>
</evidence>
<accession>A0ABW2SK55</accession>
<dbReference type="Pfam" id="PF20171">
    <property type="entry name" value="OpcA_G6PD_C"/>
    <property type="match status" value="1"/>
</dbReference>
<dbReference type="Proteomes" id="UP001596527">
    <property type="component" value="Unassembled WGS sequence"/>
</dbReference>